<dbReference type="AlphaFoldDB" id="A0A7G1Q974"/>
<protein>
    <submittedName>
        <fullName evidence="2">Squalene/phytoene synthase</fullName>
    </submittedName>
</protein>
<dbReference type="GO" id="GO:0051996">
    <property type="term" value="F:squalene synthase [NAD(P)H] activity"/>
    <property type="evidence" value="ECO:0007669"/>
    <property type="project" value="InterPro"/>
</dbReference>
<dbReference type="GO" id="GO:0016117">
    <property type="term" value="P:carotenoid biosynthetic process"/>
    <property type="evidence" value="ECO:0007669"/>
    <property type="project" value="UniProtKB-ARBA"/>
</dbReference>
<accession>A0A7G1Q974</accession>
<dbReference type="KEGG" id="ntg:NSCAC_0562"/>
<gene>
    <name evidence="2" type="ORF">NSCAC_0562</name>
</gene>
<keyword evidence="1" id="KW-0808">Transferase</keyword>
<name>A0A7G1Q974_9GAMM</name>
<dbReference type="SFLD" id="SFLDS00005">
    <property type="entry name" value="Isoprenoid_Synthase_Type_I"/>
    <property type="match status" value="1"/>
</dbReference>
<dbReference type="GO" id="GO:0045338">
    <property type="term" value="P:farnesyl diphosphate metabolic process"/>
    <property type="evidence" value="ECO:0007669"/>
    <property type="project" value="InterPro"/>
</dbReference>
<reference evidence="2 3" key="1">
    <citation type="submission" date="2020-03" db="EMBL/GenBank/DDBJ databases">
        <authorList>
            <person name="Picone N."/>
        </authorList>
    </citation>
    <scope>NUCLEOTIDE SEQUENCE [LARGE SCALE GENOMIC DNA]</scope>
    <source>
        <strain evidence="2">NSCAC1</strain>
    </source>
</reference>
<dbReference type="PROSITE" id="PS01044">
    <property type="entry name" value="SQUALEN_PHYTOEN_SYN_1"/>
    <property type="match status" value="1"/>
</dbReference>
<sequence>MDAVIEDKVYQDKILVDVSRTFALTIPQLPDKLREVVANGYLLCRIADTIEDEPTLSLEQKNTFSKVFTQVVKGDKSAQSFAEDLYPLLSDQMLPAERELIQNTSRVIRVTHSFTPPQRAALERCVRIMCDGMPRFQRSASLKGLEDMTAMDKYCYFVAGVVGEMLTELFCDYSPEVHENCDGLRKLTLSFGQGLQMTNILKDIWDDRERGVCWLPRSVFKKAHFNLEDLTPNQYSPTFGEGFQYLISIAHTHLRNALDYTLLIPAKEVGIRRFCLWAIGFAILTLRKLHHHQDFSSGNQVKISRRSVKITIFLTNLAANHDRVLKFLFNLAAKGIPLSPLETSHISYGK</sequence>
<dbReference type="Gene3D" id="1.10.600.10">
    <property type="entry name" value="Farnesyl Diphosphate Synthase"/>
    <property type="match status" value="1"/>
</dbReference>
<dbReference type="InterPro" id="IPR002060">
    <property type="entry name" value="Squ/phyt_synthse"/>
</dbReference>
<dbReference type="PANTHER" id="PTHR11626:SF2">
    <property type="entry name" value="SQUALENE SYNTHASE"/>
    <property type="match status" value="1"/>
</dbReference>
<dbReference type="PANTHER" id="PTHR11626">
    <property type="entry name" value="FARNESYL-DIPHOSPHATE FARNESYLTRANSFERASE"/>
    <property type="match status" value="1"/>
</dbReference>
<dbReference type="SUPFAM" id="SSF48576">
    <property type="entry name" value="Terpenoid synthases"/>
    <property type="match status" value="1"/>
</dbReference>
<proteinExistence type="predicted"/>
<dbReference type="SFLD" id="SFLDG01018">
    <property type="entry name" value="Squalene/Phytoene_Synthase_Lik"/>
    <property type="match status" value="1"/>
</dbReference>
<evidence type="ECO:0000256" key="1">
    <source>
        <dbReference type="ARBA" id="ARBA00022679"/>
    </source>
</evidence>
<evidence type="ECO:0000313" key="2">
    <source>
        <dbReference type="EMBL" id="CAB1275229.1"/>
    </source>
</evidence>
<dbReference type="InterPro" id="IPR019845">
    <property type="entry name" value="Squalene/phytoene_synthase_CS"/>
</dbReference>
<keyword evidence="3" id="KW-1185">Reference proteome</keyword>
<dbReference type="Proteomes" id="UP000516072">
    <property type="component" value="Chromosome"/>
</dbReference>
<dbReference type="InterPro" id="IPR044844">
    <property type="entry name" value="Trans_IPPS_euk-type"/>
</dbReference>
<dbReference type="CDD" id="cd00683">
    <property type="entry name" value="Trans_IPPS_HH"/>
    <property type="match status" value="1"/>
</dbReference>
<dbReference type="Pfam" id="PF00494">
    <property type="entry name" value="SQS_PSY"/>
    <property type="match status" value="1"/>
</dbReference>
<dbReference type="EMBL" id="LR778175">
    <property type="protein sequence ID" value="CAB1275229.1"/>
    <property type="molecule type" value="Genomic_DNA"/>
</dbReference>
<organism evidence="2 3">
    <name type="scientific">Candidatus Nitrosacidococcus tergens</name>
    <dbReference type="NCBI Taxonomy" id="553981"/>
    <lineage>
        <taxon>Bacteria</taxon>
        <taxon>Pseudomonadati</taxon>
        <taxon>Pseudomonadota</taxon>
        <taxon>Gammaproteobacteria</taxon>
        <taxon>Chromatiales</taxon>
        <taxon>Chromatiaceae</taxon>
        <taxon>Candidatus Nitrosacidococcus</taxon>
    </lineage>
</organism>
<dbReference type="InterPro" id="IPR008949">
    <property type="entry name" value="Isoprenoid_synthase_dom_sf"/>
</dbReference>
<dbReference type="RefSeq" id="WP_197744908.1">
    <property type="nucleotide sequence ID" value="NZ_LR778175.1"/>
</dbReference>
<evidence type="ECO:0000313" key="3">
    <source>
        <dbReference type="Proteomes" id="UP000516072"/>
    </source>
</evidence>
<dbReference type="InterPro" id="IPR033904">
    <property type="entry name" value="Trans_IPPS_HH"/>
</dbReference>